<comment type="caution">
    <text evidence="1">The sequence shown here is derived from an EMBL/GenBank/DDBJ whole genome shotgun (WGS) entry which is preliminary data.</text>
</comment>
<dbReference type="AlphaFoldDB" id="A0AAW0KUP1"/>
<dbReference type="EMBL" id="PKMF04000224">
    <property type="protein sequence ID" value="KAK7842249.1"/>
    <property type="molecule type" value="Genomic_DNA"/>
</dbReference>
<keyword evidence="2" id="KW-1185">Reference proteome</keyword>
<gene>
    <name evidence="1" type="primary">FGT1_0</name>
    <name evidence="1" type="ORF">CFP56_014181</name>
</gene>
<proteinExistence type="predicted"/>
<sequence>MLQLTTPFNEDGAGWEFCVYMSCLARLSHKRLRVVRIETTADNRRIVGLLVPNAAVESVLQHLAWVQDIDD</sequence>
<accession>A0AAW0KUP1</accession>
<evidence type="ECO:0000313" key="1">
    <source>
        <dbReference type="EMBL" id="KAK7842249.1"/>
    </source>
</evidence>
<dbReference type="Proteomes" id="UP000237347">
    <property type="component" value="Unassembled WGS sequence"/>
</dbReference>
<evidence type="ECO:0000313" key="2">
    <source>
        <dbReference type="Proteomes" id="UP000237347"/>
    </source>
</evidence>
<protein>
    <submittedName>
        <fullName evidence="1">Protein forgetter 1</fullName>
    </submittedName>
</protein>
<organism evidence="1 2">
    <name type="scientific">Quercus suber</name>
    <name type="common">Cork oak</name>
    <dbReference type="NCBI Taxonomy" id="58331"/>
    <lineage>
        <taxon>Eukaryota</taxon>
        <taxon>Viridiplantae</taxon>
        <taxon>Streptophyta</taxon>
        <taxon>Embryophyta</taxon>
        <taxon>Tracheophyta</taxon>
        <taxon>Spermatophyta</taxon>
        <taxon>Magnoliopsida</taxon>
        <taxon>eudicotyledons</taxon>
        <taxon>Gunneridae</taxon>
        <taxon>Pentapetalae</taxon>
        <taxon>rosids</taxon>
        <taxon>fabids</taxon>
        <taxon>Fagales</taxon>
        <taxon>Fagaceae</taxon>
        <taxon>Quercus</taxon>
    </lineage>
</organism>
<name>A0AAW0KUP1_QUESU</name>
<reference evidence="1 2" key="1">
    <citation type="journal article" date="2018" name="Sci. Data">
        <title>The draft genome sequence of cork oak.</title>
        <authorList>
            <person name="Ramos A.M."/>
            <person name="Usie A."/>
            <person name="Barbosa P."/>
            <person name="Barros P.M."/>
            <person name="Capote T."/>
            <person name="Chaves I."/>
            <person name="Simoes F."/>
            <person name="Abreu I."/>
            <person name="Carrasquinho I."/>
            <person name="Faro C."/>
            <person name="Guimaraes J.B."/>
            <person name="Mendonca D."/>
            <person name="Nobrega F."/>
            <person name="Rodrigues L."/>
            <person name="Saibo N.J.M."/>
            <person name="Varela M.C."/>
            <person name="Egas C."/>
            <person name="Matos J."/>
            <person name="Miguel C.M."/>
            <person name="Oliveira M.M."/>
            <person name="Ricardo C.P."/>
            <person name="Goncalves S."/>
        </authorList>
    </citation>
    <scope>NUCLEOTIDE SEQUENCE [LARGE SCALE GENOMIC DNA]</scope>
    <source>
        <strain evidence="2">cv. HL8</strain>
    </source>
</reference>